<reference evidence="10" key="1">
    <citation type="submission" date="2024-04" db="EMBL/GenBank/DDBJ databases">
        <authorList>
            <consortium name="Molecular Ecology Group"/>
        </authorList>
    </citation>
    <scope>NUCLEOTIDE SEQUENCE</scope>
</reference>
<feature type="compositionally biased region" description="Gly residues" evidence="7">
    <location>
        <begin position="1939"/>
        <end position="1948"/>
    </location>
</feature>
<feature type="region of interest" description="Disordered" evidence="7">
    <location>
        <begin position="1711"/>
        <end position="1739"/>
    </location>
</feature>
<dbReference type="CDD" id="cd13174">
    <property type="entry name" value="RanBD4_RanBP2_insect-like"/>
    <property type="match status" value="1"/>
</dbReference>
<evidence type="ECO:0000256" key="7">
    <source>
        <dbReference type="SAM" id="MobiDB-lite"/>
    </source>
</evidence>
<evidence type="ECO:0008006" key="12">
    <source>
        <dbReference type="Google" id="ProtNLM"/>
    </source>
</evidence>
<evidence type="ECO:0000256" key="3">
    <source>
        <dbReference type="ARBA" id="ARBA00022771"/>
    </source>
</evidence>
<feature type="repeat" description="TPR" evidence="6">
    <location>
        <begin position="60"/>
        <end position="93"/>
    </location>
</feature>
<dbReference type="SMART" id="SM00547">
    <property type="entry name" value="ZnF_RBZ"/>
    <property type="match status" value="2"/>
</dbReference>
<dbReference type="SMART" id="SM00160">
    <property type="entry name" value="RanBD"/>
    <property type="match status" value="3"/>
</dbReference>
<dbReference type="PANTHER" id="PTHR23138:SF87">
    <property type="entry name" value="E3 SUMO-PROTEIN LIGASE RANBP2"/>
    <property type="match status" value="1"/>
</dbReference>
<dbReference type="Proteomes" id="UP001497644">
    <property type="component" value="Chromosome 3"/>
</dbReference>
<dbReference type="InterPro" id="IPR019734">
    <property type="entry name" value="TPR_rpt"/>
</dbReference>
<feature type="domain" description="RanBP2-type" evidence="9">
    <location>
        <begin position="1802"/>
        <end position="1831"/>
    </location>
</feature>
<feature type="region of interest" description="Disordered" evidence="7">
    <location>
        <begin position="1930"/>
        <end position="1961"/>
    </location>
</feature>
<sequence length="2919" mass="323745">MFRSKKDVDRHVQNVFSKLRNENEKDLRCYNVAKLYYQVGDYESTKRYVSNYLEIRDDSAGAHKLLGQAYEALGQKEAAFNEYKISLELEGRQDDLVLKVCELLADMDIGMDVNKVRYWVERADKQFPHHPVVFQLKEKLLTIERPNNSSEDLEGLIISELTARPNDVQLRIKLLNHYMLERKLDKAYEHAASVEATVSHRSSIVWYQILYELLTKCKETKSSDWSFWFLYISVSDRYTALCLKEQGSEIKKSISEATQAVFNFDQNLHEMELKNFSKQHAFTEHLFTHMWGQLHFHLACLLLRKTKREQGSWSEAGRLCAPLLLVALHMTPLETRIHLEDDASKNQLNIWIKEAAYRCCQAGYVLQNYARDDTKKLLDRIDKFCTGLWRERIYQRIFVTRIHLDHMQSSFFCHHSTSDPPLRFCTASQLRHYSQTAQEVWPASLHHQIWFGMENRPQHKDSPHPDQYSRVFPALQFSVFNTNQAAPDSLCLLDIDAFLNAAILCSSAVLEELQLGSFINPERLPTLPVDLTATLSTSNQEKWWSAAYKMCSKRQDVDGDIGELRQELQQGLEVVRCIGNHGMHPVLLVHLARMFHHRAKMTKEKDAENGYIPRWEARSELYWTAAIPLLERLQNNQTLRMSSSKLFNYQGKEMNNFELTNALEEGKLLLAQRLVRDKQYEQAIDALQALKCPEASFQQAQIYKMFADEIVNSTPRESLTSEMRSQHVIMLSKARNCFYLTLDRLRSPGTNPKHPLNAELGTHITDIENELKRIDPDRGDLSRNDIDNISDESYSPTHSAVDHTVTNPALLTTLTGGNSNMLSTPQRNAHRTPRHASTPCRLQYQDYLNLSKNRTEARPSPERLDAQIRQIVQSRDNEMQELMEQMKNMTTQIKTLNEKVDTLTKEVVESRKENQKQQQQQQQQRVQQNVNPAVEPDDFYVLDDDEYADLSYQNQPTGPASSISGNIFASQHARHPYSSLVYPSAAAAAAFQGYYQGGLPFTDPNTQAAISSLYPHTVYPMPVLYPNQSKVPDNPLQQGLFASTLSSQLPDLMPAAAPANPSLQIPLKQKIETPRTKPETTLTTTTTTIIKDAPVNKAPPVNVVITTSDILPTTAPSIQPTLSVTIPPQYRLGGGAVVTFSTPITTATTATTAIASTTMTTKSSSSSSNAPHCYQIAMPSQATIPTTVNLPPTTIYVTPASINVPPIYANLTTPSTPSTITITHTTPSTTLLNAQNNATNIKTPDKMVNIAKPVYESIESPNTSTEICEQEHDPIPDFVPVIPLPAKVKVTTGEEDEDTLYCGRAKLFRFVDKEWKERGVGYVKLLRNMEGKVRLLMRRDQILKICANHMLRPDMELTPMTNNNKALFWVANDFADEEVKLEKLCIKFKTAEEAMSFKEAFDQAKLSPTATSPEKTADKTSAFFSSDISKIQKAQPTQQAKISSTTEAALSKPGPTTLGGFSFSSKPIIQEVKDAEANESKKSEETPKVSPFSGFTFKSHGKSEAAKITTTTATTSVTTQSAKFLFSSTPVTISQPDLNATSNTSPIFSSPATSGQNSTGLRRPRLPPPGAMKPGLNEEMQAQSESECKLFDGTASLPCQLISGMNTKSKIKGTGPIMLLLNVKSGKIRLSLTDNKSSKVYSHEISLDTVFTYKSGATVVNLTGNKEPGKIWSLQAVIFSTSELASQFYNVVTSCQQKLIKGCSPSEVAKELEKRASSSDNKGQNVNAQTKSQPSLSELFKPPTGSWECSGCYTRNNATDLKCMACEAPSPTLTASHKSGSAVANKPIDSNKPPLSELFKTPAGSWSCPDCYVVNSSTNVYCVACDKPKDPSQPPKPQQTNIFQLSSSAMPPMTTFSFGIPKDAGTGFSFRMPKTEDKSAADSAKTAPPKSEETTTSTNFVFGMPVKTTANSGDSPFTFGSPTKSFGFNFAAKSPAKSPGGGGGGGGETSEDESVVESEDVQFSPVIPLPDKIEVKTGEEDEEVLYSHRAKLFRFDTTVKEWKERGLGDIKLLRHKETDKLRLIMRRYHVLKLCLNHLLSDELEFTSKDEKTWLWTTADYSDGEIEYMQFACRFKTSDIATDFKKAIDDARENARSLTSSSSSSEKVNKPANSGNSPFTFGSIIPKTPTQTNCSPVEEIEIIYETKVTSEEKAAALKLQLPENFYAYKQKEDCPGCRGCRKPSIVLYPDNAPQDSTKWKPVPEEKPISLSKLASIKLSNVTTSSDPKGIDTVQNVTQPSSVKNGFSFTTLTSTTFMSSSTTSSIFDSSTMSFGTADLKLFNDKKTTTFSFGMNPPQFSSNETTTSASLENVKICSPSSAETAQTTTSNAAGTAVQSILFSQGTSTGSIFKTPTFTFDTGKSIFGGAPKIADATVPKTSMFGGNVDGNSFNAMKTTSTAATTTNSIPKTPSSTITTTMGTGSSFLFGSAIAQSTSKANDTAVVTTTIASNQSNNSVFNTSSTPFSKMTFGSSSFGNSTTTTTTTSIFSTTPATMTTNIFGGTTATTTPNVFDVKPSDNIQKNEGDSSKFFSASDVSFSALAAAAAQPEAFKVDPNFSFAGAGSSVFGSKSAASSSLNSSATVQNKSREDSVQKEDNEEDDGEVDNEQEHDPHFEPIIPLPDAIEVRTGEEDEEKVFCHRAKLYRYDNATKEWKERGVGEMKILYHAGHGSYRLLLRREQVHKVVCNFLLTPDVEFRPLSTSDQAWMWAGMNYAEQEPCAEQLAVKFKSSDLARQFKAHIDRIQQELHEKKNTQGERCVGEVEESEEHDRNDVDEEDDEEDDEDVEEDDEDDQEMLPIIEKRATVFARWPNEANWEIVGLGNLAIYYDSEIYAERIALKLDNSEEYASNTIISMDTVMQVDGKECIWSGIDYALEPPVRRILRAIFSSMQAAQEMHTFFEDGVDSAKQAGVVEYQEEDLGS</sequence>
<dbReference type="PROSITE" id="PS50005">
    <property type="entry name" value="TPR"/>
    <property type="match status" value="1"/>
</dbReference>
<dbReference type="InterPro" id="IPR045255">
    <property type="entry name" value="RanBP1-like"/>
</dbReference>
<dbReference type="FunFam" id="4.10.1060.10:FF:000003">
    <property type="entry name" value="E3 SUMO-protein ligase RanBP2"/>
    <property type="match status" value="1"/>
</dbReference>
<keyword evidence="4" id="KW-0862">Zinc</keyword>
<dbReference type="GO" id="GO:0005643">
    <property type="term" value="C:nuclear pore"/>
    <property type="evidence" value="ECO:0007669"/>
    <property type="project" value="TreeGrafter"/>
</dbReference>
<feature type="compositionally biased region" description="Acidic residues" evidence="7">
    <location>
        <begin position="2759"/>
        <end position="2792"/>
    </location>
</feature>
<feature type="compositionally biased region" description="Polar residues" evidence="7">
    <location>
        <begin position="1541"/>
        <end position="1560"/>
    </location>
</feature>
<keyword evidence="3 5" id="KW-0863">Zinc-finger</keyword>
<gene>
    <name evidence="10" type="ORF">LPLAT_LOCUS7611</name>
</gene>
<feature type="domain" description="RanBD1" evidence="8">
    <location>
        <begin position="1962"/>
        <end position="2096"/>
    </location>
</feature>
<feature type="region of interest" description="Disordered" evidence="7">
    <location>
        <begin position="2575"/>
        <end position="2617"/>
    </location>
</feature>
<feature type="region of interest" description="Disordered" evidence="7">
    <location>
        <begin position="2094"/>
        <end position="2121"/>
    </location>
</feature>
<keyword evidence="6" id="KW-0802">TPR repeat</keyword>
<dbReference type="InterPro" id="IPR000156">
    <property type="entry name" value="Ran_bind_dom"/>
</dbReference>
<evidence type="ECO:0000259" key="9">
    <source>
        <dbReference type="PROSITE" id="PS50199"/>
    </source>
</evidence>
<feature type="region of interest" description="Disordered" evidence="7">
    <location>
        <begin position="1441"/>
        <end position="1463"/>
    </location>
</feature>
<evidence type="ECO:0000313" key="11">
    <source>
        <dbReference type="Proteomes" id="UP001497644"/>
    </source>
</evidence>
<dbReference type="GO" id="GO:0005737">
    <property type="term" value="C:cytoplasm"/>
    <property type="evidence" value="ECO:0007669"/>
    <property type="project" value="TreeGrafter"/>
</dbReference>
<protein>
    <recommendedName>
        <fullName evidence="12">E3 SUMO-protein ligase RanBP2</fullName>
    </recommendedName>
</protein>
<proteinExistence type="predicted"/>
<dbReference type="InterPro" id="IPR001876">
    <property type="entry name" value="Znf_RanBP2"/>
</dbReference>
<feature type="region of interest" description="Disordered" evidence="7">
    <location>
        <begin position="1867"/>
        <end position="1898"/>
    </location>
</feature>
<dbReference type="PANTHER" id="PTHR23138">
    <property type="entry name" value="RAN BINDING PROTEIN"/>
    <property type="match status" value="1"/>
</dbReference>
<accession>A0AAV2NNY8</accession>
<organism evidence="10 11">
    <name type="scientific">Lasius platythorax</name>
    <dbReference type="NCBI Taxonomy" id="488582"/>
    <lineage>
        <taxon>Eukaryota</taxon>
        <taxon>Metazoa</taxon>
        <taxon>Ecdysozoa</taxon>
        <taxon>Arthropoda</taxon>
        <taxon>Hexapoda</taxon>
        <taxon>Insecta</taxon>
        <taxon>Pterygota</taxon>
        <taxon>Neoptera</taxon>
        <taxon>Endopterygota</taxon>
        <taxon>Hymenoptera</taxon>
        <taxon>Apocrita</taxon>
        <taxon>Aculeata</taxon>
        <taxon>Formicoidea</taxon>
        <taxon>Formicidae</taxon>
        <taxon>Formicinae</taxon>
        <taxon>Lasius</taxon>
        <taxon>Lasius</taxon>
    </lineage>
</organism>
<dbReference type="InterPro" id="IPR011990">
    <property type="entry name" value="TPR-like_helical_dom_sf"/>
</dbReference>
<feature type="region of interest" description="Disordered" evidence="7">
    <location>
        <begin position="907"/>
        <end position="933"/>
    </location>
</feature>
<evidence type="ECO:0000256" key="4">
    <source>
        <dbReference type="ARBA" id="ARBA00022833"/>
    </source>
</evidence>
<dbReference type="GO" id="GO:0008270">
    <property type="term" value="F:zinc ion binding"/>
    <property type="evidence" value="ECO:0007669"/>
    <property type="project" value="UniProtKB-KW"/>
</dbReference>
<dbReference type="FunFam" id="2.30.29.30:FF:000018">
    <property type="entry name" value="E3 SUMO-protein ligase RanBP2"/>
    <property type="match status" value="3"/>
</dbReference>
<feature type="region of interest" description="Disordered" evidence="7">
    <location>
        <begin position="2745"/>
        <end position="2794"/>
    </location>
</feature>
<feature type="compositionally biased region" description="Polar residues" evidence="7">
    <location>
        <begin position="2110"/>
        <end position="2119"/>
    </location>
</feature>
<dbReference type="InterPro" id="IPR011993">
    <property type="entry name" value="PH-like_dom_sf"/>
</dbReference>
<evidence type="ECO:0000256" key="6">
    <source>
        <dbReference type="PROSITE-ProRule" id="PRU00339"/>
    </source>
</evidence>
<feature type="compositionally biased region" description="Basic and acidic residues" evidence="7">
    <location>
        <begin position="2745"/>
        <end position="2758"/>
    </location>
</feature>
<evidence type="ECO:0000313" key="10">
    <source>
        <dbReference type="EMBL" id="CAL1681633.1"/>
    </source>
</evidence>
<evidence type="ECO:0000256" key="2">
    <source>
        <dbReference type="ARBA" id="ARBA00022723"/>
    </source>
</evidence>
<feature type="region of interest" description="Disordered" evidence="7">
    <location>
        <begin position="1541"/>
        <end position="1570"/>
    </location>
</feature>
<evidence type="ECO:0000256" key="1">
    <source>
        <dbReference type="ARBA" id="ARBA00022553"/>
    </source>
</evidence>
<feature type="domain" description="RanBD1" evidence="8">
    <location>
        <begin position="1277"/>
        <end position="1405"/>
    </location>
</feature>
<dbReference type="Pfam" id="PF00641">
    <property type="entry name" value="Zn_ribbon_RanBP"/>
    <property type="match status" value="2"/>
</dbReference>
<dbReference type="Gene3D" id="1.25.40.10">
    <property type="entry name" value="Tetratricopeptide repeat domain"/>
    <property type="match status" value="1"/>
</dbReference>
<keyword evidence="11" id="KW-1185">Reference proteome</keyword>
<feature type="compositionally biased region" description="Basic and acidic residues" evidence="7">
    <location>
        <begin position="2584"/>
        <end position="2593"/>
    </location>
</feature>
<dbReference type="Pfam" id="PF00638">
    <property type="entry name" value="Ran_BP1"/>
    <property type="match status" value="3"/>
</dbReference>
<feature type="region of interest" description="Disordered" evidence="7">
    <location>
        <begin position="1475"/>
        <end position="1495"/>
    </location>
</feature>
<keyword evidence="1" id="KW-0597">Phosphoprotein</keyword>
<dbReference type="InterPro" id="IPR036443">
    <property type="entry name" value="Znf_RanBP2_sf"/>
</dbReference>
<feature type="domain" description="RanBD1" evidence="8">
    <location>
        <begin position="2611"/>
        <end position="2747"/>
    </location>
</feature>
<dbReference type="SUPFAM" id="SSF90209">
    <property type="entry name" value="Ran binding protein zinc finger-like"/>
    <property type="match status" value="1"/>
</dbReference>
<feature type="compositionally biased region" description="Acidic residues" evidence="7">
    <location>
        <begin position="2594"/>
        <end position="2604"/>
    </location>
</feature>
<dbReference type="SUPFAM" id="SSF50729">
    <property type="entry name" value="PH domain-like"/>
    <property type="match status" value="4"/>
</dbReference>
<keyword evidence="2" id="KW-0479">Metal-binding</keyword>
<name>A0AAV2NNY8_9HYME</name>
<dbReference type="SUPFAM" id="SSF48452">
    <property type="entry name" value="TPR-like"/>
    <property type="match status" value="1"/>
</dbReference>
<feature type="compositionally biased region" description="Acidic residues" evidence="7">
    <location>
        <begin position="1949"/>
        <end position="1960"/>
    </location>
</feature>
<evidence type="ECO:0000259" key="8">
    <source>
        <dbReference type="PROSITE" id="PS50196"/>
    </source>
</evidence>
<feature type="domain" description="RanBP2-type" evidence="9">
    <location>
        <begin position="1743"/>
        <end position="1772"/>
    </location>
</feature>
<dbReference type="EMBL" id="OZ034826">
    <property type="protein sequence ID" value="CAL1681633.1"/>
    <property type="molecule type" value="Genomic_DNA"/>
</dbReference>
<dbReference type="PROSITE" id="PS01358">
    <property type="entry name" value="ZF_RANBP2_1"/>
    <property type="match status" value="2"/>
</dbReference>
<dbReference type="GO" id="GO:0005096">
    <property type="term" value="F:GTPase activator activity"/>
    <property type="evidence" value="ECO:0007669"/>
    <property type="project" value="TreeGrafter"/>
</dbReference>
<evidence type="ECO:0000256" key="5">
    <source>
        <dbReference type="PROSITE-ProRule" id="PRU00322"/>
    </source>
</evidence>
<feature type="compositionally biased region" description="Polar residues" evidence="7">
    <location>
        <begin position="1718"/>
        <end position="1736"/>
    </location>
</feature>
<dbReference type="Gene3D" id="2.30.29.30">
    <property type="entry name" value="Pleckstrin-homology domain (PH domain)/Phosphotyrosine-binding domain (PTB)"/>
    <property type="match status" value="4"/>
</dbReference>
<feature type="compositionally biased region" description="Low complexity" evidence="7">
    <location>
        <begin position="916"/>
        <end position="928"/>
    </location>
</feature>
<dbReference type="PROSITE" id="PS50196">
    <property type="entry name" value="RANBD1"/>
    <property type="match status" value="3"/>
</dbReference>
<feature type="compositionally biased region" description="Basic and acidic residues" evidence="7">
    <location>
        <begin position="1475"/>
        <end position="1487"/>
    </location>
</feature>
<dbReference type="PROSITE" id="PS50199">
    <property type="entry name" value="ZF_RANBP2_2"/>
    <property type="match status" value="2"/>
</dbReference>
<dbReference type="Gene3D" id="4.10.1060.10">
    <property type="entry name" value="Zinc finger, RanBP2-type"/>
    <property type="match status" value="2"/>
</dbReference>
<dbReference type="FunFam" id="1.25.40.10:FF:000582">
    <property type="entry name" value="E3 SUMO-protein ligase RanBP2"/>
    <property type="match status" value="1"/>
</dbReference>